<keyword evidence="4" id="KW-1185">Reference proteome</keyword>
<gene>
    <name evidence="2" type="ORF">MBLL_00223</name>
    <name evidence="3" type="ORF">OICFNHDK_2901</name>
</gene>
<reference evidence="3" key="3">
    <citation type="submission" date="2021-08" db="EMBL/GenBank/DDBJ databases">
        <authorList>
            <person name="Tani A."/>
            <person name="Ola A."/>
            <person name="Ogura Y."/>
            <person name="Katsura K."/>
            <person name="Hayashi T."/>
        </authorList>
    </citation>
    <scope>NUCLEOTIDE SEQUENCE</scope>
    <source>
        <strain evidence="3">DSM 21893</strain>
    </source>
</reference>
<keyword evidence="1" id="KW-0732">Signal</keyword>
<feature type="signal peptide" evidence="1">
    <location>
        <begin position="1"/>
        <end position="25"/>
    </location>
</feature>
<sequence>MKKLIFALAMVGSLGAGALATSASAAPGAPMGVTSSETVTPVRMHRGEHRMHRRMHRRHHMRMHRNHMRHRMMHHRRMHRM</sequence>
<reference evidence="3" key="1">
    <citation type="journal article" date="2016" name="Front. Microbiol.">
        <title>Genome Sequence of the Piezophilic, Mesophilic Sulfate-Reducing Bacterium Desulfovibrio indicus J2T.</title>
        <authorList>
            <person name="Cao J."/>
            <person name="Maignien L."/>
            <person name="Shao Z."/>
            <person name="Alain K."/>
            <person name="Jebbar M."/>
        </authorList>
    </citation>
    <scope>NUCLEOTIDE SEQUENCE</scope>
    <source>
        <strain evidence="3">DSM 21893</strain>
    </source>
</reference>
<proteinExistence type="predicted"/>
<protein>
    <submittedName>
        <fullName evidence="2">Uncharacterized protein</fullName>
    </submittedName>
</protein>
<organism evidence="2">
    <name type="scientific">Methylobacterium bullatum</name>
    <dbReference type="NCBI Taxonomy" id="570505"/>
    <lineage>
        <taxon>Bacteria</taxon>
        <taxon>Pseudomonadati</taxon>
        <taxon>Pseudomonadota</taxon>
        <taxon>Alphaproteobacteria</taxon>
        <taxon>Hyphomicrobiales</taxon>
        <taxon>Methylobacteriaceae</taxon>
        <taxon>Methylobacterium</taxon>
    </lineage>
</organism>
<reference evidence="2" key="2">
    <citation type="submission" date="2019-12" db="EMBL/GenBank/DDBJ databases">
        <authorList>
            <person name="Cremers G."/>
        </authorList>
    </citation>
    <scope>NUCLEOTIDE SEQUENCE</scope>
    <source>
        <strain evidence="2">Mbul2</strain>
        <plasmid evidence="2">1</plasmid>
    </source>
</reference>
<dbReference type="Proteomes" id="UP001055307">
    <property type="component" value="Unassembled WGS sequence"/>
</dbReference>
<evidence type="ECO:0000313" key="4">
    <source>
        <dbReference type="Proteomes" id="UP001055307"/>
    </source>
</evidence>
<dbReference type="EMBL" id="LR743510">
    <property type="protein sequence ID" value="CAA2136550.1"/>
    <property type="molecule type" value="Genomic_DNA"/>
</dbReference>
<dbReference type="AlphaFoldDB" id="A0A679JJN2"/>
<dbReference type="RefSeq" id="WP_018045368.1">
    <property type="nucleotide sequence ID" value="NZ_BPQF01000014.1"/>
</dbReference>
<evidence type="ECO:0000313" key="2">
    <source>
        <dbReference type="EMBL" id="CAA2136550.1"/>
    </source>
</evidence>
<dbReference type="EMBL" id="BPQF01000014">
    <property type="protein sequence ID" value="GJD40431.1"/>
    <property type="molecule type" value="Genomic_DNA"/>
</dbReference>
<keyword evidence="2" id="KW-0614">Plasmid</keyword>
<name>A0A679JJN2_9HYPH</name>
<accession>A0A679JJN2</accession>
<geneLocation type="plasmid" evidence="2">
    <name>1</name>
</geneLocation>
<feature type="chain" id="PRO_5044628372" evidence="1">
    <location>
        <begin position="26"/>
        <end position="81"/>
    </location>
</feature>
<evidence type="ECO:0000313" key="3">
    <source>
        <dbReference type="EMBL" id="GJD40431.1"/>
    </source>
</evidence>
<evidence type="ECO:0000256" key="1">
    <source>
        <dbReference type="SAM" id="SignalP"/>
    </source>
</evidence>